<evidence type="ECO:0000256" key="2">
    <source>
        <dbReference type="ARBA" id="ARBA00004236"/>
    </source>
</evidence>
<dbReference type="SUPFAM" id="SSF47384">
    <property type="entry name" value="Homodimeric domain of signal transducing histidine kinase"/>
    <property type="match status" value="1"/>
</dbReference>
<feature type="coiled-coil region" evidence="8">
    <location>
        <begin position="236"/>
        <end position="269"/>
    </location>
</feature>
<dbReference type="Gene3D" id="2.10.70.100">
    <property type="match status" value="1"/>
</dbReference>
<keyword evidence="7" id="KW-0902">Two-component regulatory system</keyword>
<evidence type="ECO:0000313" key="12">
    <source>
        <dbReference type="EMBL" id="MFC5178218.1"/>
    </source>
</evidence>
<dbReference type="EMBL" id="JBHSKD010000021">
    <property type="protein sequence ID" value="MFC5178218.1"/>
    <property type="molecule type" value="Genomic_DNA"/>
</dbReference>
<dbReference type="InterPro" id="IPR035965">
    <property type="entry name" value="PAS-like_dom_sf"/>
</dbReference>
<gene>
    <name evidence="12" type="ORF">ACFPGP_16185</name>
</gene>
<dbReference type="Pfam" id="PF08447">
    <property type="entry name" value="PAS_3"/>
    <property type="match status" value="1"/>
</dbReference>
<dbReference type="InterPro" id="IPR000014">
    <property type="entry name" value="PAS"/>
</dbReference>
<dbReference type="InterPro" id="IPR003661">
    <property type="entry name" value="HisK_dim/P_dom"/>
</dbReference>
<comment type="catalytic activity">
    <reaction evidence="1">
        <text>ATP + protein L-histidine = ADP + protein N-phospho-L-histidine.</text>
        <dbReference type="EC" id="2.7.13.3"/>
    </reaction>
</comment>
<dbReference type="InterPro" id="IPR005467">
    <property type="entry name" value="His_kinase_dom"/>
</dbReference>
<dbReference type="Gene3D" id="3.30.565.10">
    <property type="entry name" value="Histidine kinase-like ATPase, C-terminal domain"/>
    <property type="match status" value="1"/>
</dbReference>
<feature type="domain" description="PAS" evidence="10">
    <location>
        <begin position="14"/>
        <end position="58"/>
    </location>
</feature>
<dbReference type="InterPro" id="IPR036890">
    <property type="entry name" value="HATPase_C_sf"/>
</dbReference>
<accession>A0ABW0BLV0</accession>
<evidence type="ECO:0000259" key="10">
    <source>
        <dbReference type="PROSITE" id="PS50112"/>
    </source>
</evidence>
<dbReference type="Gene3D" id="3.30.450.20">
    <property type="entry name" value="PAS domain"/>
    <property type="match status" value="2"/>
</dbReference>
<evidence type="ECO:0000256" key="5">
    <source>
        <dbReference type="ARBA" id="ARBA00022679"/>
    </source>
</evidence>
<dbReference type="Proteomes" id="UP001596087">
    <property type="component" value="Unassembled WGS sequence"/>
</dbReference>
<dbReference type="SUPFAM" id="SSF55785">
    <property type="entry name" value="PYP-like sensor domain (PAS domain)"/>
    <property type="match status" value="2"/>
</dbReference>
<dbReference type="SMART" id="SM00091">
    <property type="entry name" value="PAS"/>
    <property type="match status" value="1"/>
</dbReference>
<proteinExistence type="predicted"/>
<dbReference type="PANTHER" id="PTHR43304:SF1">
    <property type="entry name" value="PAC DOMAIN-CONTAINING PROTEIN"/>
    <property type="match status" value="1"/>
</dbReference>
<dbReference type="SMART" id="SM00387">
    <property type="entry name" value="HATPase_c"/>
    <property type="match status" value="1"/>
</dbReference>
<evidence type="ECO:0000256" key="8">
    <source>
        <dbReference type="SAM" id="Coils"/>
    </source>
</evidence>
<dbReference type="Pfam" id="PF00512">
    <property type="entry name" value="HisKA"/>
    <property type="match status" value="1"/>
</dbReference>
<dbReference type="InterPro" id="IPR004358">
    <property type="entry name" value="Sig_transdc_His_kin-like_C"/>
</dbReference>
<dbReference type="NCBIfam" id="TIGR00229">
    <property type="entry name" value="sensory_box"/>
    <property type="match status" value="2"/>
</dbReference>
<feature type="domain" description="Histidine kinase" evidence="9">
    <location>
        <begin position="276"/>
        <end position="486"/>
    </location>
</feature>
<dbReference type="CDD" id="cd00082">
    <property type="entry name" value="HisKA"/>
    <property type="match status" value="1"/>
</dbReference>
<reference evidence="13" key="1">
    <citation type="journal article" date="2019" name="Int. J. Syst. Evol. Microbiol.">
        <title>The Global Catalogue of Microorganisms (GCM) 10K type strain sequencing project: providing services to taxonomists for standard genome sequencing and annotation.</title>
        <authorList>
            <consortium name="The Broad Institute Genomics Platform"/>
            <consortium name="The Broad Institute Genome Sequencing Center for Infectious Disease"/>
            <person name="Wu L."/>
            <person name="Ma J."/>
        </authorList>
    </citation>
    <scope>NUCLEOTIDE SEQUENCE [LARGE SCALE GENOMIC DNA]</scope>
    <source>
        <strain evidence="13">DFY41</strain>
    </source>
</reference>
<evidence type="ECO:0000256" key="7">
    <source>
        <dbReference type="ARBA" id="ARBA00023012"/>
    </source>
</evidence>
<dbReference type="PROSITE" id="PS50112">
    <property type="entry name" value="PAS"/>
    <property type="match status" value="1"/>
</dbReference>
<dbReference type="InterPro" id="IPR000700">
    <property type="entry name" value="PAS-assoc_C"/>
</dbReference>
<protein>
    <recommendedName>
        <fullName evidence="3">histidine kinase</fullName>
        <ecNumber evidence="3">2.7.13.3</ecNumber>
    </recommendedName>
</protein>
<dbReference type="PRINTS" id="PR00344">
    <property type="entry name" value="BCTRLSENSOR"/>
</dbReference>
<dbReference type="CDD" id="cd00130">
    <property type="entry name" value="PAS"/>
    <property type="match status" value="2"/>
</dbReference>
<dbReference type="SMART" id="SM00388">
    <property type="entry name" value="HisKA"/>
    <property type="match status" value="1"/>
</dbReference>
<evidence type="ECO:0000259" key="9">
    <source>
        <dbReference type="PROSITE" id="PS50109"/>
    </source>
</evidence>
<dbReference type="InterPro" id="IPR052162">
    <property type="entry name" value="Sensor_kinase/Photoreceptor"/>
</dbReference>
<dbReference type="InterPro" id="IPR001610">
    <property type="entry name" value="PAC"/>
</dbReference>
<keyword evidence="13" id="KW-1185">Reference proteome</keyword>
<keyword evidence="4" id="KW-0597">Phosphoprotein</keyword>
<dbReference type="Pfam" id="PF02518">
    <property type="entry name" value="HATPase_c"/>
    <property type="match status" value="1"/>
</dbReference>
<dbReference type="SUPFAM" id="SSF55874">
    <property type="entry name" value="ATPase domain of HSP90 chaperone/DNA topoisomerase II/histidine kinase"/>
    <property type="match status" value="1"/>
</dbReference>
<dbReference type="PROSITE" id="PS50109">
    <property type="entry name" value="HIS_KIN"/>
    <property type="match status" value="1"/>
</dbReference>
<dbReference type="InterPro" id="IPR003594">
    <property type="entry name" value="HATPase_dom"/>
</dbReference>
<dbReference type="RefSeq" id="WP_378591806.1">
    <property type="nucleotide sequence ID" value="NZ_JBHSKD010000021.1"/>
</dbReference>
<keyword evidence="5" id="KW-0808">Transferase</keyword>
<evidence type="ECO:0000259" key="11">
    <source>
        <dbReference type="PROSITE" id="PS50113"/>
    </source>
</evidence>
<feature type="domain" description="PAC" evidence="11">
    <location>
        <begin position="206"/>
        <end position="258"/>
    </location>
</feature>
<comment type="subcellular location">
    <subcellularLocation>
        <location evidence="2">Cell membrane</location>
    </subcellularLocation>
</comment>
<dbReference type="InterPro" id="IPR036097">
    <property type="entry name" value="HisK_dim/P_sf"/>
</dbReference>
<keyword evidence="8" id="KW-0175">Coiled coil</keyword>
<dbReference type="Gene3D" id="1.10.287.130">
    <property type="match status" value="1"/>
</dbReference>
<dbReference type="SMART" id="SM00086">
    <property type="entry name" value="PAC"/>
    <property type="match status" value="2"/>
</dbReference>
<dbReference type="PROSITE" id="PS50113">
    <property type="entry name" value="PAC"/>
    <property type="match status" value="1"/>
</dbReference>
<name>A0ABW0BLV0_9ACTN</name>
<dbReference type="InterPro" id="IPR013656">
    <property type="entry name" value="PAS_4"/>
</dbReference>
<evidence type="ECO:0000313" key="13">
    <source>
        <dbReference type="Proteomes" id="UP001596087"/>
    </source>
</evidence>
<dbReference type="CDD" id="cd00075">
    <property type="entry name" value="HATPase"/>
    <property type="match status" value="1"/>
</dbReference>
<dbReference type="EC" id="2.7.13.3" evidence="3"/>
<evidence type="ECO:0000256" key="3">
    <source>
        <dbReference type="ARBA" id="ARBA00012438"/>
    </source>
</evidence>
<dbReference type="InterPro" id="IPR013655">
    <property type="entry name" value="PAS_fold_3"/>
</dbReference>
<sequence>MSTVGSPAGDRAAGLRSLDSVLEHLPARVAYVDRDLRVRFANTAVARWFGLTLDEIIGIDMRELLGDATFELNRPHIVAALAGHGQTFDRTLVNHEDEVRHTQVSYVPDKSDGEVHGFFVMNVDVTSRVEAQQALEEAQSLAHLGSWSYVVATGEIIWSRELYRIFGVEEGCFTPSLEALNAMVHVDDRDEVVRRRDLAISRGVPYEVHARICRPDGTVREVVSRARAVVDEHDDVVRLTGTLQDVTEENEAARELARVNTELVQLNELNADVVGILGHDLRGPLAVVLGYLTHLDEAWETSSEEERRANVSEARSAAVGLRTLLDDILALASVESGMIMAEVSSHDLGHLVDEAIAAVPGRTDFAVRGDRGLQVWCDAFHVRQIIANLAGNAVRYGEPPFVITLEGCDDTVAVTVTDAGPGVPEQFVAHLFDRFARGPGDHRAGSAGLGLYIAHRLAEANDCTLTYRPCPAGRGAEFTLTLPRVG</sequence>
<dbReference type="PANTHER" id="PTHR43304">
    <property type="entry name" value="PHYTOCHROME-LIKE PROTEIN CPH1"/>
    <property type="match status" value="1"/>
</dbReference>
<evidence type="ECO:0000256" key="6">
    <source>
        <dbReference type="ARBA" id="ARBA00022777"/>
    </source>
</evidence>
<evidence type="ECO:0000256" key="1">
    <source>
        <dbReference type="ARBA" id="ARBA00000085"/>
    </source>
</evidence>
<organism evidence="12 13">
    <name type="scientific">Nocardioides taihuensis</name>
    <dbReference type="NCBI Taxonomy" id="1835606"/>
    <lineage>
        <taxon>Bacteria</taxon>
        <taxon>Bacillati</taxon>
        <taxon>Actinomycetota</taxon>
        <taxon>Actinomycetes</taxon>
        <taxon>Propionibacteriales</taxon>
        <taxon>Nocardioidaceae</taxon>
        <taxon>Nocardioides</taxon>
    </lineage>
</organism>
<evidence type="ECO:0000256" key="4">
    <source>
        <dbReference type="ARBA" id="ARBA00022553"/>
    </source>
</evidence>
<dbReference type="Pfam" id="PF08448">
    <property type="entry name" value="PAS_4"/>
    <property type="match status" value="1"/>
</dbReference>
<keyword evidence="6" id="KW-0418">Kinase</keyword>
<comment type="caution">
    <text evidence="12">The sequence shown here is derived from an EMBL/GenBank/DDBJ whole genome shotgun (WGS) entry which is preliminary data.</text>
</comment>